<dbReference type="Pfam" id="PF03235">
    <property type="entry name" value="GmrSD_N"/>
    <property type="match status" value="1"/>
</dbReference>
<protein>
    <submittedName>
        <fullName evidence="2">DUF262 domain-containing protein</fullName>
    </submittedName>
</protein>
<dbReference type="InterPro" id="IPR004919">
    <property type="entry name" value="GmrSD_N"/>
</dbReference>
<dbReference type="Proteomes" id="UP001589585">
    <property type="component" value="Unassembled WGS sequence"/>
</dbReference>
<name>A0ABV5F8X5_9FLAO</name>
<dbReference type="EMBL" id="JBHMFC010000010">
    <property type="protein sequence ID" value="MFB9055893.1"/>
    <property type="molecule type" value="Genomic_DNA"/>
</dbReference>
<keyword evidence="3" id="KW-1185">Reference proteome</keyword>
<organism evidence="2 3">
    <name type="scientific">Mariniflexile ostreae</name>
    <dbReference type="NCBI Taxonomy" id="1520892"/>
    <lineage>
        <taxon>Bacteria</taxon>
        <taxon>Pseudomonadati</taxon>
        <taxon>Bacteroidota</taxon>
        <taxon>Flavobacteriia</taxon>
        <taxon>Flavobacteriales</taxon>
        <taxon>Flavobacteriaceae</taxon>
        <taxon>Mariniflexile</taxon>
    </lineage>
</organism>
<dbReference type="PANTHER" id="PTHR39639:SF1">
    <property type="entry name" value="DUF262 DOMAIN-CONTAINING PROTEIN"/>
    <property type="match status" value="1"/>
</dbReference>
<dbReference type="PANTHER" id="PTHR39639">
    <property type="entry name" value="CHROMOSOME 16, WHOLE GENOME SHOTGUN SEQUENCE"/>
    <property type="match status" value="1"/>
</dbReference>
<feature type="domain" description="GmrSD restriction endonucleases N-terminal" evidence="1">
    <location>
        <begin position="113"/>
        <end position="259"/>
    </location>
</feature>
<sequence length="454" mass="52912">MEISLKNNQSIILNAVKSSSNDSGDILLKDENGRDWIIIQVENNETSIKFQDDEISEQEEVLREKIDAIFIDFIESEQQGTEKTDIDNESDIQPFDPEDIKVHAKQFSLRLIYDMIKDEDIDLSPDFQRNVVWTSNQKSRLIESVLLRIPLPMFYFAEESDGRITIVDGLQRLTTIKEFMENKFPLKGLEYLDETCGGKYYTNENGKKGLDKKYFRWFNQTQFSVNVIDPSSPSKVKYDIFRRINTGGKPLNNQEIRNCLAGKGLRQTLRDMSDLNEFKTATNYSIRSRRMDDQEIALRFILFRELFDKNGNVEMYSGYMEASLNDLTEKVRTTELINLKHHTENFKKAMINSEYLFGSRYAFRKIRTKDLEPEARKQLINKALFVSCSVLLSYENPNIIQQKNEEGAFLQPLAKLIENDQNLLDSLSYGTNSRNNLIYVFEKIQELIDTNLKK</sequence>
<accession>A0ABV5F8X5</accession>
<proteinExistence type="predicted"/>
<dbReference type="RefSeq" id="WP_379860083.1">
    <property type="nucleotide sequence ID" value="NZ_JBHMFC010000010.1"/>
</dbReference>
<comment type="caution">
    <text evidence="2">The sequence shown here is derived from an EMBL/GenBank/DDBJ whole genome shotgun (WGS) entry which is preliminary data.</text>
</comment>
<evidence type="ECO:0000259" key="1">
    <source>
        <dbReference type="Pfam" id="PF03235"/>
    </source>
</evidence>
<reference evidence="2 3" key="1">
    <citation type="submission" date="2024-09" db="EMBL/GenBank/DDBJ databases">
        <authorList>
            <person name="Sun Q."/>
            <person name="Mori K."/>
        </authorList>
    </citation>
    <scope>NUCLEOTIDE SEQUENCE [LARGE SCALE GENOMIC DNA]</scope>
    <source>
        <strain evidence="2 3">CECT 8622</strain>
    </source>
</reference>
<evidence type="ECO:0000313" key="2">
    <source>
        <dbReference type="EMBL" id="MFB9055893.1"/>
    </source>
</evidence>
<evidence type="ECO:0000313" key="3">
    <source>
        <dbReference type="Proteomes" id="UP001589585"/>
    </source>
</evidence>
<gene>
    <name evidence="2" type="ORF">ACFFU9_03980</name>
</gene>